<dbReference type="PANTHER" id="PTHR37831">
    <property type="entry name" value="D-RIBOSE PYRANASE"/>
    <property type="match status" value="1"/>
</dbReference>
<dbReference type="HAMAP" id="MF_01661">
    <property type="entry name" value="D_rib_pyranase"/>
    <property type="match status" value="1"/>
</dbReference>
<keyword evidence="5 6" id="KW-0119">Carbohydrate metabolism</keyword>
<feature type="binding site" evidence="6">
    <location>
        <begin position="121"/>
        <end position="123"/>
    </location>
    <ligand>
        <name>substrate</name>
    </ligand>
</feature>
<dbReference type="NCBIfam" id="NF008761">
    <property type="entry name" value="PRK11797.1"/>
    <property type="match status" value="1"/>
</dbReference>
<comment type="subunit">
    <text evidence="6">Homodecamer.</text>
</comment>
<comment type="function">
    <text evidence="6">Catalyzes the interconversion of beta-pyran and beta-furan forms of D-ribose.</text>
</comment>
<name>A0A4V0H0Y0_STRPO</name>
<evidence type="ECO:0000313" key="8">
    <source>
        <dbReference type="Proteomes" id="UP000306241"/>
    </source>
</evidence>
<keyword evidence="3 6" id="KW-0963">Cytoplasm</keyword>
<dbReference type="OrthoDB" id="9805009at2"/>
<evidence type="ECO:0000256" key="3">
    <source>
        <dbReference type="ARBA" id="ARBA00022490"/>
    </source>
</evidence>
<organism evidence="7 8">
    <name type="scientific">Streptococcus porcinus</name>
    <dbReference type="NCBI Taxonomy" id="1340"/>
    <lineage>
        <taxon>Bacteria</taxon>
        <taxon>Bacillati</taxon>
        <taxon>Bacillota</taxon>
        <taxon>Bacilli</taxon>
        <taxon>Lactobacillales</taxon>
        <taxon>Streptococcaceae</taxon>
        <taxon>Streptococcus</taxon>
    </lineage>
</organism>
<comment type="catalytic activity">
    <reaction evidence="1 6">
        <text>beta-D-ribopyranose = beta-D-ribofuranose</text>
        <dbReference type="Rhea" id="RHEA:25432"/>
        <dbReference type="ChEBI" id="CHEBI:27476"/>
        <dbReference type="ChEBI" id="CHEBI:47002"/>
        <dbReference type="EC" id="5.4.99.62"/>
    </reaction>
</comment>
<dbReference type="InterPro" id="IPR023064">
    <property type="entry name" value="D-ribose_pyranase"/>
</dbReference>
<evidence type="ECO:0000256" key="2">
    <source>
        <dbReference type="ARBA" id="ARBA00012862"/>
    </source>
</evidence>
<dbReference type="Gene3D" id="3.40.1650.10">
    <property type="entry name" value="RbsD-like domain"/>
    <property type="match status" value="1"/>
</dbReference>
<dbReference type="RefSeq" id="WP_003083104.1">
    <property type="nucleotide sequence ID" value="NZ_CP070236.1"/>
</dbReference>
<reference evidence="7 8" key="1">
    <citation type="submission" date="2019-05" db="EMBL/GenBank/DDBJ databases">
        <authorList>
            <consortium name="Pathogen Informatics"/>
        </authorList>
    </citation>
    <scope>NUCLEOTIDE SEQUENCE [LARGE SCALE GENOMIC DNA]</scope>
    <source>
        <strain evidence="7 8">NCTC10924</strain>
    </source>
</reference>
<dbReference type="EC" id="5.4.99.62" evidence="2 6"/>
<dbReference type="GO" id="GO:0019303">
    <property type="term" value="P:D-ribose catabolic process"/>
    <property type="evidence" value="ECO:0007669"/>
    <property type="project" value="UniProtKB-UniRule"/>
</dbReference>
<feature type="binding site" evidence="6">
    <location>
        <position position="99"/>
    </location>
    <ligand>
        <name>substrate</name>
    </ligand>
</feature>
<dbReference type="PANTHER" id="PTHR37831:SF1">
    <property type="entry name" value="D-RIBOSE PYRANASE"/>
    <property type="match status" value="1"/>
</dbReference>
<dbReference type="GO" id="GO:0005829">
    <property type="term" value="C:cytosol"/>
    <property type="evidence" value="ECO:0007669"/>
    <property type="project" value="TreeGrafter"/>
</dbReference>
<dbReference type="GO" id="GO:0062193">
    <property type="term" value="F:D-ribose pyranase activity"/>
    <property type="evidence" value="ECO:0007669"/>
    <property type="project" value="UniProtKB-EC"/>
</dbReference>
<dbReference type="InterPro" id="IPR023750">
    <property type="entry name" value="RbsD-like_sf"/>
</dbReference>
<dbReference type="UniPathway" id="UPA00916">
    <property type="reaction ID" value="UER00888"/>
</dbReference>
<evidence type="ECO:0000256" key="6">
    <source>
        <dbReference type="HAMAP-Rule" id="MF_01661"/>
    </source>
</evidence>
<gene>
    <name evidence="6 7" type="primary">rbsD</name>
    <name evidence="7" type="ORF">NCTC10924_00532</name>
</gene>
<dbReference type="EMBL" id="LR594052">
    <property type="protein sequence ID" value="VTT42252.1"/>
    <property type="molecule type" value="Genomic_DNA"/>
</dbReference>
<evidence type="ECO:0000256" key="4">
    <source>
        <dbReference type="ARBA" id="ARBA00023235"/>
    </source>
</evidence>
<evidence type="ECO:0000313" key="7">
    <source>
        <dbReference type="EMBL" id="VTT42252.1"/>
    </source>
</evidence>
<dbReference type="Pfam" id="PF05025">
    <property type="entry name" value="RbsD_FucU"/>
    <property type="match status" value="1"/>
</dbReference>
<dbReference type="GO" id="GO:0016872">
    <property type="term" value="F:intramolecular lyase activity"/>
    <property type="evidence" value="ECO:0007669"/>
    <property type="project" value="UniProtKB-UniRule"/>
</dbReference>
<proteinExistence type="inferred from homology"/>
<dbReference type="Proteomes" id="UP000306241">
    <property type="component" value="Chromosome"/>
</dbReference>
<comment type="subcellular location">
    <subcellularLocation>
        <location evidence="6">Cytoplasm</location>
    </subcellularLocation>
</comment>
<dbReference type="InterPro" id="IPR007721">
    <property type="entry name" value="RbsD_FucU"/>
</dbReference>
<dbReference type="SUPFAM" id="SSF102546">
    <property type="entry name" value="RbsD-like"/>
    <property type="match status" value="1"/>
</dbReference>
<comment type="similarity">
    <text evidence="6">Belongs to the RbsD / FucU family. RbsD subfamily.</text>
</comment>
<dbReference type="AlphaFoldDB" id="A0A4V0H0Y0"/>
<keyword evidence="4 6" id="KW-0413">Isomerase</keyword>
<feature type="active site" description="Proton donor" evidence="6">
    <location>
        <position position="20"/>
    </location>
</feature>
<evidence type="ECO:0000256" key="1">
    <source>
        <dbReference type="ARBA" id="ARBA00000223"/>
    </source>
</evidence>
<feature type="binding site" evidence="6">
    <location>
        <position position="28"/>
    </location>
    <ligand>
        <name>substrate</name>
    </ligand>
</feature>
<accession>A0A4V0H0Y0</accession>
<comment type="pathway">
    <text evidence="6">Carbohydrate metabolism; D-ribose degradation; D-ribose 5-phosphate from beta-D-ribopyranose: step 1/2.</text>
</comment>
<sequence length="132" mass="14372">MLKDGILNSDLAKLAADLGHTDRVCIGDLGLPVPEGVAKIDLALKPGYPSFQEVLDIYLEHIKVEKIILAEEIKSINPEQLETVLAKLDGGVEVEYVSHEELKLLNKGVKAIIRTGENTPYSNIILQSGVTI</sequence>
<protein>
    <recommendedName>
        <fullName evidence="2 6">D-ribose pyranase</fullName>
        <ecNumber evidence="2 6">5.4.99.62</ecNumber>
    </recommendedName>
</protein>
<dbReference type="GO" id="GO:0048029">
    <property type="term" value="F:monosaccharide binding"/>
    <property type="evidence" value="ECO:0007669"/>
    <property type="project" value="InterPro"/>
</dbReference>
<evidence type="ECO:0000256" key="5">
    <source>
        <dbReference type="ARBA" id="ARBA00023277"/>
    </source>
</evidence>